<comment type="caution">
    <text evidence="1">The sequence shown here is derived from an EMBL/GenBank/DDBJ whole genome shotgun (WGS) entry which is preliminary data.</text>
</comment>
<evidence type="ECO:0000313" key="1">
    <source>
        <dbReference type="EMBL" id="PVD21022.1"/>
    </source>
</evidence>
<dbReference type="Proteomes" id="UP000245119">
    <property type="component" value="Linkage Group LG12"/>
</dbReference>
<reference evidence="1 2" key="1">
    <citation type="submission" date="2018-04" db="EMBL/GenBank/DDBJ databases">
        <title>The genome of golden apple snail Pomacea canaliculata provides insight into stress tolerance and invasive adaptation.</title>
        <authorList>
            <person name="Liu C."/>
            <person name="Liu B."/>
            <person name="Ren Y."/>
            <person name="Zhang Y."/>
            <person name="Wang H."/>
            <person name="Li S."/>
            <person name="Jiang F."/>
            <person name="Yin L."/>
            <person name="Zhang G."/>
            <person name="Qian W."/>
            <person name="Fan W."/>
        </authorList>
    </citation>
    <scope>NUCLEOTIDE SEQUENCE [LARGE SCALE GENOMIC DNA]</scope>
    <source>
        <strain evidence="1">SZHN2017</strain>
        <tissue evidence="1">Muscle</tissue>
    </source>
</reference>
<protein>
    <submittedName>
        <fullName evidence="1">Uncharacterized protein</fullName>
    </submittedName>
</protein>
<gene>
    <name evidence="1" type="ORF">C0Q70_19188</name>
</gene>
<accession>A0A2T7NIN9</accession>
<organism evidence="1 2">
    <name type="scientific">Pomacea canaliculata</name>
    <name type="common">Golden apple snail</name>
    <dbReference type="NCBI Taxonomy" id="400727"/>
    <lineage>
        <taxon>Eukaryota</taxon>
        <taxon>Metazoa</taxon>
        <taxon>Spiralia</taxon>
        <taxon>Lophotrochozoa</taxon>
        <taxon>Mollusca</taxon>
        <taxon>Gastropoda</taxon>
        <taxon>Caenogastropoda</taxon>
        <taxon>Architaenioglossa</taxon>
        <taxon>Ampullarioidea</taxon>
        <taxon>Ampullariidae</taxon>
        <taxon>Pomacea</taxon>
    </lineage>
</organism>
<dbReference type="AlphaFoldDB" id="A0A2T7NIN9"/>
<dbReference type="EMBL" id="PZQS01000012">
    <property type="protein sequence ID" value="PVD21022.1"/>
    <property type="molecule type" value="Genomic_DNA"/>
</dbReference>
<name>A0A2T7NIN9_POMCA</name>
<keyword evidence="2" id="KW-1185">Reference proteome</keyword>
<evidence type="ECO:0000313" key="2">
    <source>
        <dbReference type="Proteomes" id="UP000245119"/>
    </source>
</evidence>
<proteinExistence type="predicted"/>
<sequence length="64" mass="7022">MKRWNIALGQIILRVAESGSFGSYERGTDVKPHQQAADNCEQSCEACPSLMAAMFSLAGFLRND</sequence>